<evidence type="ECO:0000313" key="2">
    <source>
        <dbReference type="EMBL" id="KAJ4443751.1"/>
    </source>
</evidence>
<feature type="region of interest" description="Disordered" evidence="1">
    <location>
        <begin position="202"/>
        <end position="241"/>
    </location>
</feature>
<comment type="caution">
    <text evidence="2">The sequence shown here is derived from an EMBL/GenBank/DDBJ whole genome shotgun (WGS) entry which is preliminary data.</text>
</comment>
<accession>A0ABQ8TCE3</accession>
<organism evidence="2 3">
    <name type="scientific">Periplaneta americana</name>
    <name type="common">American cockroach</name>
    <name type="synonym">Blatta americana</name>
    <dbReference type="NCBI Taxonomy" id="6978"/>
    <lineage>
        <taxon>Eukaryota</taxon>
        <taxon>Metazoa</taxon>
        <taxon>Ecdysozoa</taxon>
        <taxon>Arthropoda</taxon>
        <taxon>Hexapoda</taxon>
        <taxon>Insecta</taxon>
        <taxon>Pterygota</taxon>
        <taxon>Neoptera</taxon>
        <taxon>Polyneoptera</taxon>
        <taxon>Dictyoptera</taxon>
        <taxon>Blattodea</taxon>
        <taxon>Blattoidea</taxon>
        <taxon>Blattidae</taxon>
        <taxon>Blattinae</taxon>
        <taxon>Periplaneta</taxon>
    </lineage>
</organism>
<gene>
    <name evidence="2" type="ORF">ANN_05529</name>
</gene>
<evidence type="ECO:0000313" key="3">
    <source>
        <dbReference type="Proteomes" id="UP001148838"/>
    </source>
</evidence>
<feature type="compositionally biased region" description="Low complexity" evidence="1">
    <location>
        <begin position="269"/>
        <end position="287"/>
    </location>
</feature>
<reference evidence="2 3" key="1">
    <citation type="journal article" date="2022" name="Allergy">
        <title>Genome assembly and annotation of Periplaneta americana reveal a comprehensive cockroach allergen profile.</title>
        <authorList>
            <person name="Wang L."/>
            <person name="Xiong Q."/>
            <person name="Saelim N."/>
            <person name="Wang L."/>
            <person name="Nong W."/>
            <person name="Wan A.T."/>
            <person name="Shi M."/>
            <person name="Liu X."/>
            <person name="Cao Q."/>
            <person name="Hui J.H.L."/>
            <person name="Sookrung N."/>
            <person name="Leung T.F."/>
            <person name="Tungtrongchitr A."/>
            <person name="Tsui S.K.W."/>
        </authorList>
    </citation>
    <scope>NUCLEOTIDE SEQUENCE [LARGE SCALE GENOMIC DNA]</scope>
    <source>
        <strain evidence="2">PWHHKU_190912</strain>
    </source>
</reference>
<feature type="region of interest" description="Disordered" evidence="1">
    <location>
        <begin position="269"/>
        <end position="293"/>
    </location>
</feature>
<evidence type="ECO:0000256" key="1">
    <source>
        <dbReference type="SAM" id="MobiDB-lite"/>
    </source>
</evidence>
<dbReference type="Proteomes" id="UP001148838">
    <property type="component" value="Unassembled WGS sequence"/>
</dbReference>
<feature type="compositionally biased region" description="Polar residues" evidence="1">
    <location>
        <begin position="316"/>
        <end position="336"/>
    </location>
</feature>
<keyword evidence="3" id="KW-1185">Reference proteome</keyword>
<proteinExistence type="predicted"/>
<name>A0ABQ8TCE3_PERAM</name>
<dbReference type="EMBL" id="JAJSOF020000013">
    <property type="protein sequence ID" value="KAJ4443751.1"/>
    <property type="molecule type" value="Genomic_DNA"/>
</dbReference>
<sequence>MIAIEPSCIFVPIPLQRDVIDVHQSARGPVHKWITNSGLLAWDDEKGEVGVWTLIPDAKISQMLLRAQLCRGNKEKICPRLKHAIRKVQDNRKGLELNGLHQLLVYADDVNMSRENPQTIRENAAILLEASKEIGFGSLNDLVHIYHVSESSSLLQVDGTQQFFRVTLRTVWESRATTLPACLSGKVAGGGTIRSTQFLTSHCTTQTHPQRKQNKRRQDQQRPVLKKTNNRSKDVNQVSHTTQETAEHLLGSCESVVSVIGSSAVYSQSAVPTPSTSTSQPSTIQPDSAEEGDNEEIIFFYAYERSQEKEKLTGQPPFTEQKLLQSTASIQKAGSQ</sequence>
<protein>
    <submittedName>
        <fullName evidence="2">Uncharacterized protein</fullName>
    </submittedName>
</protein>
<feature type="region of interest" description="Disordered" evidence="1">
    <location>
        <begin position="308"/>
        <end position="336"/>
    </location>
</feature>